<feature type="domain" description="N-acetyltransferase" evidence="1">
    <location>
        <begin position="4"/>
        <end position="155"/>
    </location>
</feature>
<gene>
    <name evidence="2" type="ORF">SAMN04490188_1722</name>
</gene>
<comment type="caution">
    <text evidence="2">The sequence shown here is derived from an EMBL/GenBank/DDBJ whole genome shotgun (WGS) entry which is preliminary data.</text>
</comment>
<evidence type="ECO:0000259" key="1">
    <source>
        <dbReference type="PROSITE" id="PS51186"/>
    </source>
</evidence>
<dbReference type="SUPFAM" id="SSF55729">
    <property type="entry name" value="Acyl-CoA N-acyltransferases (Nat)"/>
    <property type="match status" value="1"/>
</dbReference>
<dbReference type="RefSeq" id="WP_053182061.1">
    <property type="nucleotide sequence ID" value="NZ_FNTT01000002.1"/>
</dbReference>
<dbReference type="CDD" id="cd04301">
    <property type="entry name" value="NAT_SF"/>
    <property type="match status" value="1"/>
</dbReference>
<dbReference type="PROSITE" id="PS51186">
    <property type="entry name" value="GNAT"/>
    <property type="match status" value="1"/>
</dbReference>
<evidence type="ECO:0000313" key="2">
    <source>
        <dbReference type="EMBL" id="SED85030.1"/>
    </source>
</evidence>
<name>A0ABY0YQE6_9PSED</name>
<protein>
    <submittedName>
        <fullName evidence="2">Acetyltransferase (GNAT) family protein</fullName>
    </submittedName>
</protein>
<accession>A0ABY0YQE6</accession>
<keyword evidence="3" id="KW-1185">Reference proteome</keyword>
<sequence length="155" mass="17757">MSDIQIRLAEQKDVEAVGVLFDAYRQFYRMDADLQRATAYIRARTEKSESLVFVAKNAAKEIVGFCQLYPTFCSVFTARIFTLYDLFVDSNVRQQGIGKKLLMAAEEYARQQGAVRMDLRTAKTNQSAQALYESAGWIRDEMFLSYSKFLEKDGV</sequence>
<organism evidence="2 3">
    <name type="scientific">Pseudomonas kilonensis</name>
    <dbReference type="NCBI Taxonomy" id="132476"/>
    <lineage>
        <taxon>Bacteria</taxon>
        <taxon>Pseudomonadati</taxon>
        <taxon>Pseudomonadota</taxon>
        <taxon>Gammaproteobacteria</taxon>
        <taxon>Pseudomonadales</taxon>
        <taxon>Pseudomonadaceae</taxon>
        <taxon>Pseudomonas</taxon>
    </lineage>
</organism>
<reference evidence="2 3" key="1">
    <citation type="submission" date="2016-10" db="EMBL/GenBank/DDBJ databases">
        <authorList>
            <person name="Varghese N."/>
            <person name="Submissions S."/>
        </authorList>
    </citation>
    <scope>NUCLEOTIDE SEQUENCE [LARGE SCALE GENOMIC DNA]</scope>
    <source>
        <strain evidence="2 3">BS3780</strain>
    </source>
</reference>
<dbReference type="Proteomes" id="UP000183915">
    <property type="component" value="Unassembled WGS sequence"/>
</dbReference>
<proteinExistence type="predicted"/>
<dbReference type="InterPro" id="IPR000182">
    <property type="entry name" value="GNAT_dom"/>
</dbReference>
<dbReference type="PANTHER" id="PTHR43072:SF58">
    <property type="entry name" value="N-ACETYLTRANSFERASE DOMAIN-CONTAINING PROTEIN"/>
    <property type="match status" value="1"/>
</dbReference>
<dbReference type="PANTHER" id="PTHR43072">
    <property type="entry name" value="N-ACETYLTRANSFERASE"/>
    <property type="match status" value="1"/>
</dbReference>
<dbReference type="Pfam" id="PF00583">
    <property type="entry name" value="Acetyltransf_1"/>
    <property type="match status" value="1"/>
</dbReference>
<dbReference type="EMBL" id="FNTT01000002">
    <property type="protein sequence ID" value="SED85030.1"/>
    <property type="molecule type" value="Genomic_DNA"/>
</dbReference>
<dbReference type="Gene3D" id="3.40.630.30">
    <property type="match status" value="1"/>
</dbReference>
<dbReference type="InterPro" id="IPR016181">
    <property type="entry name" value="Acyl_CoA_acyltransferase"/>
</dbReference>
<evidence type="ECO:0000313" key="3">
    <source>
        <dbReference type="Proteomes" id="UP000183915"/>
    </source>
</evidence>